<protein>
    <recommendedName>
        <fullName evidence="3">Secretion system C-terminal sorting domain-containing protein</fullName>
    </recommendedName>
</protein>
<dbReference type="InterPro" id="IPR011050">
    <property type="entry name" value="Pectin_lyase_fold/virulence"/>
</dbReference>
<dbReference type="InterPro" id="IPR053139">
    <property type="entry name" value="Surface_bspA-like"/>
</dbReference>
<dbReference type="Pfam" id="PF13306">
    <property type="entry name" value="LRR_5"/>
    <property type="match status" value="1"/>
</dbReference>
<dbReference type="Pfam" id="PF18962">
    <property type="entry name" value="Por_Secre_tail"/>
    <property type="match status" value="1"/>
</dbReference>
<dbReference type="InterPro" id="IPR026906">
    <property type="entry name" value="LRR_5"/>
</dbReference>
<dbReference type="NCBIfam" id="TIGR04183">
    <property type="entry name" value="Por_Secre_tail"/>
    <property type="match status" value="1"/>
</dbReference>
<evidence type="ECO:0000256" key="1">
    <source>
        <dbReference type="ARBA" id="ARBA00022729"/>
    </source>
</evidence>
<accession>A0A1B1Y3S1</accession>
<dbReference type="EMBL" id="CP014224">
    <property type="protein sequence ID" value="ANW95415.1"/>
    <property type="molecule type" value="Genomic_DNA"/>
</dbReference>
<dbReference type="PANTHER" id="PTHR45661">
    <property type="entry name" value="SURFACE ANTIGEN"/>
    <property type="match status" value="1"/>
</dbReference>
<evidence type="ECO:0000259" key="3">
    <source>
        <dbReference type="Pfam" id="PF18962"/>
    </source>
</evidence>
<feature type="domain" description="Secretion system C-terminal sorting" evidence="3">
    <location>
        <begin position="733"/>
        <end position="795"/>
    </location>
</feature>
<keyword evidence="1 2" id="KW-0732">Signal</keyword>
<sequence>MKKDIKNKVIWFLLFCTSTLFAQTTINSISELAEAAAKSNQNIVMSPGVYQMTDYLTQEVKDNNTPADEFGRRAMIRFSGSNNIFDFTGVTINVDTELLNDLGRTVIEFHLTGSDINFKGLTVTDIGNSPTAGGGQSMTISGDNITVENVTLNMSGSSPYGYGDLLGKGGGSLAPMRKHSGLLVGGLNVSVIGCKIYSTSFGHLFFVQGGRNVLFQDCYAEAVTRTTDEMLAETSGPAFDVDFQAVYPNYNGENVITSGYTKSLSECGFRTYGEGAGNITEGVSLINCIARNTRVGFALEIGSPILVQNCEATGNEAGFNVKDVTIENSRGDAVNGPLLYLSGDDSEVELELMDNLPTTTLHAVATIAGNNHKVTLKKWNNQTRAQEHKILIGATRPTGTNPFSPLGSSTTSSISLNNCTEMPVEILSNTSSSVINTTGSVTDNGSGNTVITDSCEGIEDLNFNDGTYQYRILGTEPNECELIGFVSNQEKSTVTIPNQVSNGSLSFNVVSIGVDAFKEQTIITSVSLPSSVTNIANNAFIGCTGLVTINLENIITYGEHSFNGCNELVLSPLNFTNTTSVGNYCFMNCNKITSVVVPGTVALGVGALRSTGITSFKIPDEWTVLPDQMIRDCKSVTTVNIPSTITTMGVAAFRGCTGITDIQVNWSDSNNIPPFVSNLFSGLTLENINLLVPQDTVDIYNTADGWKDFNIVVGALSIKDILSGNLDIQVYADVITLKSSATFNNANITIYDITGKVLANQVINGATAFVNISNLTTGIYVVKVTQENAKVVKRFAKY</sequence>
<dbReference type="KEGG" id="wfu:AXE80_03580"/>
<reference evidence="4 5" key="1">
    <citation type="submission" date="2016-02" db="EMBL/GenBank/DDBJ databases">
        <authorList>
            <person name="Wen L."/>
            <person name="He K."/>
            <person name="Yang H."/>
        </authorList>
    </citation>
    <scope>NUCLEOTIDE SEQUENCE [LARGE SCALE GENOMIC DNA]</scope>
    <source>
        <strain evidence="4 5">CZ1127</strain>
    </source>
</reference>
<name>A0A1B1Y3S1_9FLAO</name>
<dbReference type="OrthoDB" id="1824882at2"/>
<dbReference type="SUPFAM" id="SSF52058">
    <property type="entry name" value="L domain-like"/>
    <property type="match status" value="1"/>
</dbReference>
<organism evidence="4 5">
    <name type="scientific">Wenyingzhuangia fucanilytica</name>
    <dbReference type="NCBI Taxonomy" id="1790137"/>
    <lineage>
        <taxon>Bacteria</taxon>
        <taxon>Pseudomonadati</taxon>
        <taxon>Bacteroidota</taxon>
        <taxon>Flavobacteriia</taxon>
        <taxon>Flavobacteriales</taxon>
        <taxon>Flavobacteriaceae</taxon>
        <taxon>Wenyingzhuangia</taxon>
    </lineage>
</organism>
<gene>
    <name evidence="4" type="ORF">AXE80_03580</name>
</gene>
<dbReference type="Proteomes" id="UP000092967">
    <property type="component" value="Chromosome"/>
</dbReference>
<dbReference type="SUPFAM" id="SSF51126">
    <property type="entry name" value="Pectin lyase-like"/>
    <property type="match status" value="1"/>
</dbReference>
<dbReference type="AlphaFoldDB" id="A0A1B1Y3S1"/>
<evidence type="ECO:0000313" key="4">
    <source>
        <dbReference type="EMBL" id="ANW95415.1"/>
    </source>
</evidence>
<dbReference type="RefSeq" id="WP_068824514.1">
    <property type="nucleotide sequence ID" value="NZ_CP014224.1"/>
</dbReference>
<feature type="chain" id="PRO_5008532429" description="Secretion system C-terminal sorting domain-containing protein" evidence="2">
    <location>
        <begin position="23"/>
        <end position="798"/>
    </location>
</feature>
<dbReference type="InterPro" id="IPR026444">
    <property type="entry name" value="Secre_tail"/>
</dbReference>
<dbReference type="Gene3D" id="3.80.10.10">
    <property type="entry name" value="Ribonuclease Inhibitor"/>
    <property type="match status" value="1"/>
</dbReference>
<evidence type="ECO:0000313" key="5">
    <source>
        <dbReference type="Proteomes" id="UP000092967"/>
    </source>
</evidence>
<feature type="signal peptide" evidence="2">
    <location>
        <begin position="1"/>
        <end position="22"/>
    </location>
</feature>
<dbReference type="InterPro" id="IPR032675">
    <property type="entry name" value="LRR_dom_sf"/>
</dbReference>
<evidence type="ECO:0000256" key="2">
    <source>
        <dbReference type="SAM" id="SignalP"/>
    </source>
</evidence>
<keyword evidence="5" id="KW-1185">Reference proteome</keyword>
<proteinExistence type="predicted"/>
<dbReference type="STRING" id="1790137.AXE80_03580"/>
<dbReference type="PANTHER" id="PTHR45661:SF3">
    <property type="entry name" value="IG-LIKE DOMAIN-CONTAINING PROTEIN"/>
    <property type="match status" value="1"/>
</dbReference>